<dbReference type="PROSITE" id="PS51168">
    <property type="entry name" value="CHORISMATE_MUT_2"/>
    <property type="match status" value="1"/>
</dbReference>
<evidence type="ECO:0000259" key="3">
    <source>
        <dbReference type="PROSITE" id="PS51168"/>
    </source>
</evidence>
<gene>
    <name evidence="4" type="ORF">SAMN05421742_1072</name>
</gene>
<dbReference type="OrthoDB" id="514491at2"/>
<name>A0A1G8CH67_9PROT</name>
<keyword evidence="4" id="KW-0456">Lyase</keyword>
<dbReference type="InterPro" id="IPR051331">
    <property type="entry name" value="Chorismate_mutase-related"/>
</dbReference>
<evidence type="ECO:0000256" key="1">
    <source>
        <dbReference type="ARBA" id="ARBA00012404"/>
    </source>
</evidence>
<dbReference type="RefSeq" id="WP_092619781.1">
    <property type="nucleotide sequence ID" value="NZ_FNCV01000007.1"/>
</dbReference>
<dbReference type="AlphaFoldDB" id="A0A1G8CH67"/>
<dbReference type="PANTHER" id="PTHR38041:SF1">
    <property type="entry name" value="CHORISMATE MUTASE"/>
    <property type="match status" value="1"/>
</dbReference>
<dbReference type="Pfam" id="PF01817">
    <property type="entry name" value="CM_2"/>
    <property type="match status" value="1"/>
</dbReference>
<evidence type="ECO:0000313" key="5">
    <source>
        <dbReference type="Proteomes" id="UP000217076"/>
    </source>
</evidence>
<sequence>MTQPAGKARICRSLDEVRAEIDRLDRLIVPLLAERAGYVAQAAGFKPTRADVVIPARIEDVVAKARETARGLGMDLTLIEDIYRSLIDAHIRFEQREWDLRNAPVSQSCGG</sequence>
<proteinExistence type="predicted"/>
<dbReference type="InterPro" id="IPR036979">
    <property type="entry name" value="CM_dom_sf"/>
</dbReference>
<dbReference type="SUPFAM" id="SSF48600">
    <property type="entry name" value="Chorismate mutase II"/>
    <property type="match status" value="1"/>
</dbReference>
<keyword evidence="5" id="KW-1185">Reference proteome</keyword>
<dbReference type="SMART" id="SM00830">
    <property type="entry name" value="CM_2"/>
    <property type="match status" value="1"/>
</dbReference>
<dbReference type="GO" id="GO:0004106">
    <property type="term" value="F:chorismate mutase activity"/>
    <property type="evidence" value="ECO:0007669"/>
    <property type="project" value="UniProtKB-EC"/>
</dbReference>
<evidence type="ECO:0000313" key="4">
    <source>
        <dbReference type="EMBL" id="SDH44775.1"/>
    </source>
</evidence>
<keyword evidence="2" id="KW-0413">Isomerase</keyword>
<dbReference type="Proteomes" id="UP000217076">
    <property type="component" value="Unassembled WGS sequence"/>
</dbReference>
<reference evidence="5" key="1">
    <citation type="submission" date="2016-10" db="EMBL/GenBank/DDBJ databases">
        <authorList>
            <person name="Varghese N."/>
            <person name="Submissions S."/>
        </authorList>
    </citation>
    <scope>NUCLEOTIDE SEQUENCE [LARGE SCALE GENOMIC DNA]</scope>
    <source>
        <strain evidence="5">930I</strain>
    </source>
</reference>
<dbReference type="GO" id="GO:0046417">
    <property type="term" value="P:chorismate metabolic process"/>
    <property type="evidence" value="ECO:0007669"/>
    <property type="project" value="InterPro"/>
</dbReference>
<protein>
    <recommendedName>
        <fullName evidence="1">chorismate mutase</fullName>
        <ecNumber evidence="1">5.4.99.5</ecNumber>
    </recommendedName>
</protein>
<keyword evidence="4" id="KW-0670">Pyruvate</keyword>
<feature type="domain" description="Chorismate mutase" evidence="3">
    <location>
        <begin position="8"/>
        <end position="98"/>
    </location>
</feature>
<evidence type="ECO:0000256" key="2">
    <source>
        <dbReference type="ARBA" id="ARBA00023235"/>
    </source>
</evidence>
<dbReference type="GO" id="GO:0016829">
    <property type="term" value="F:lyase activity"/>
    <property type="evidence" value="ECO:0007669"/>
    <property type="project" value="UniProtKB-KW"/>
</dbReference>
<dbReference type="InterPro" id="IPR002701">
    <property type="entry name" value="CM_II_prokaryot"/>
</dbReference>
<dbReference type="GO" id="GO:0009697">
    <property type="term" value="P:salicylic acid biosynthetic process"/>
    <property type="evidence" value="ECO:0007669"/>
    <property type="project" value="TreeGrafter"/>
</dbReference>
<dbReference type="EMBL" id="FNCV01000007">
    <property type="protein sequence ID" value="SDH44775.1"/>
    <property type="molecule type" value="Genomic_DNA"/>
</dbReference>
<dbReference type="PANTHER" id="PTHR38041">
    <property type="entry name" value="CHORISMATE MUTASE"/>
    <property type="match status" value="1"/>
</dbReference>
<dbReference type="EC" id="5.4.99.5" evidence="1"/>
<organism evidence="4 5">
    <name type="scientific">Roseospirillum parvum</name>
    <dbReference type="NCBI Taxonomy" id="83401"/>
    <lineage>
        <taxon>Bacteria</taxon>
        <taxon>Pseudomonadati</taxon>
        <taxon>Pseudomonadota</taxon>
        <taxon>Alphaproteobacteria</taxon>
        <taxon>Rhodospirillales</taxon>
        <taxon>Rhodospirillaceae</taxon>
        <taxon>Roseospirillum</taxon>
    </lineage>
</organism>
<dbReference type="InterPro" id="IPR036263">
    <property type="entry name" value="Chorismate_II_sf"/>
</dbReference>
<dbReference type="STRING" id="83401.SAMN05421742_1072"/>
<dbReference type="Gene3D" id="1.20.59.10">
    <property type="entry name" value="Chorismate mutase"/>
    <property type="match status" value="1"/>
</dbReference>
<accession>A0A1G8CH67</accession>